<dbReference type="PANTHER" id="PTHR34193:SF1">
    <property type="entry name" value="EXPRESSED PROTEIN"/>
    <property type="match status" value="1"/>
</dbReference>
<dbReference type="AlphaFoldDB" id="A0A2P2IWM6"/>
<proteinExistence type="predicted"/>
<organism evidence="2">
    <name type="scientific">Rhizophora mucronata</name>
    <name type="common">Asiatic mangrove</name>
    <dbReference type="NCBI Taxonomy" id="61149"/>
    <lineage>
        <taxon>Eukaryota</taxon>
        <taxon>Viridiplantae</taxon>
        <taxon>Streptophyta</taxon>
        <taxon>Embryophyta</taxon>
        <taxon>Tracheophyta</taxon>
        <taxon>Spermatophyta</taxon>
        <taxon>Magnoliopsida</taxon>
        <taxon>eudicotyledons</taxon>
        <taxon>Gunneridae</taxon>
        <taxon>Pentapetalae</taxon>
        <taxon>rosids</taxon>
        <taxon>fabids</taxon>
        <taxon>Malpighiales</taxon>
        <taxon>Rhizophoraceae</taxon>
        <taxon>Rhizophora</taxon>
    </lineage>
</organism>
<feature type="region of interest" description="Disordered" evidence="1">
    <location>
        <begin position="60"/>
        <end position="85"/>
    </location>
</feature>
<sequence>MPEPGTNFPKNHVHFSDLAGGLNNYSYDSTNYGVRRRKTAENYAKFRGWNSGETMAAVEDERVSGVSSPPLWRTSPPRSPQHRQNYYRSLSPTSKAQAIARGQRELMEMVNHMPEGCYELSLKDIVEVEWPMVEVKQETSHNDMRLNGEEVHRREIDRRRKSQRKAEINRTGSINNRGFLLKMVFPVSFWGSRNKKKKNSARNETVRDGRVSPRPLLLSDGPGKGVDEEWWTNRYSVSAESESVGFSSNNSGSSKSSRSASSGSRNSSRHMSGGCCFFMLTKKGKRVVD</sequence>
<protein>
    <submittedName>
        <fullName evidence="2">Uncharacterized protein MANES_02G172300</fullName>
    </submittedName>
</protein>
<dbReference type="PANTHER" id="PTHR34193">
    <property type="entry name" value="OS11G0199801 PROTEIN"/>
    <property type="match status" value="1"/>
</dbReference>
<name>A0A2P2IWM6_RHIMU</name>
<accession>A0A2P2IWM6</accession>
<feature type="region of interest" description="Disordered" evidence="1">
    <location>
        <begin position="196"/>
        <end position="223"/>
    </location>
</feature>
<reference evidence="2" key="1">
    <citation type="submission" date="2018-02" db="EMBL/GenBank/DDBJ databases">
        <title>Rhizophora mucronata_Transcriptome.</title>
        <authorList>
            <person name="Meera S.P."/>
            <person name="Sreeshan A."/>
            <person name="Augustine A."/>
        </authorList>
    </citation>
    <scope>NUCLEOTIDE SEQUENCE</scope>
    <source>
        <tissue evidence="2">Leaf</tissue>
    </source>
</reference>
<feature type="region of interest" description="Disordered" evidence="1">
    <location>
        <begin position="242"/>
        <end position="270"/>
    </location>
</feature>
<evidence type="ECO:0000256" key="1">
    <source>
        <dbReference type="SAM" id="MobiDB-lite"/>
    </source>
</evidence>
<dbReference type="EMBL" id="GGEC01005139">
    <property type="protein sequence ID" value="MBW85622.1"/>
    <property type="molecule type" value="Transcribed_RNA"/>
</dbReference>
<evidence type="ECO:0000313" key="2">
    <source>
        <dbReference type="EMBL" id="MBW85622.1"/>
    </source>
</evidence>